<dbReference type="InterPro" id="IPR051247">
    <property type="entry name" value="RLC_Component"/>
</dbReference>
<dbReference type="InterPro" id="IPR014720">
    <property type="entry name" value="dsRBD_dom"/>
</dbReference>
<evidence type="ECO:0000313" key="4">
    <source>
        <dbReference type="EnsemblMetazoa" id="XP_014246082.1"/>
    </source>
</evidence>
<evidence type="ECO:0000256" key="2">
    <source>
        <dbReference type="PROSITE-ProRule" id="PRU00266"/>
    </source>
</evidence>
<sequence length="419" mass="48321">MSLFRGLDKSVNLHSTVADNQPASDNDDDRELKEFKRYASEKRSLESWEKVSSNCVNNKALLYMEMELTVNELDRFVKDVEAQAKLRRFKRRTYSRGDWKEFRQKEQDFAEKLELGKIVMKKLLDAVTCDPDPILDEPLDEMLSVSSKLGYMRQEIDPMRQLAVIGTHVMERFARILEEEGVDHDFPVPKKVKPRKIFRRMIKAESYVKPSVPEKIVEQHETQFKDPNNIEDSTISFIKDEMFQAPASFLREYAKRADLLLEYKEVSEVKNPWITQYVYSCTLDQISAEGKGKRKSAAKQDAAAHVIRIMLNKIRRGALPQSMPVLSSEERELGLMLSCETVEYGNELQAVCSAENARPPFFIPLIQSSGNAVRCKALGFNAVGYGRTKEIASRMAAKLVLDQIRDEQERQYVSKFNFY</sequence>
<dbReference type="SMART" id="SM00358">
    <property type="entry name" value="DSRM"/>
    <property type="match status" value="2"/>
</dbReference>
<dbReference type="Proteomes" id="UP000494040">
    <property type="component" value="Unassembled WGS sequence"/>
</dbReference>
<dbReference type="GeneID" id="106664664"/>
<dbReference type="GO" id="GO:0016442">
    <property type="term" value="C:RISC complex"/>
    <property type="evidence" value="ECO:0007669"/>
    <property type="project" value="TreeGrafter"/>
</dbReference>
<dbReference type="EnsemblMetazoa" id="XM_014390596.2">
    <property type="protein sequence ID" value="XP_014246082.1"/>
    <property type="gene ID" value="LOC106664664"/>
</dbReference>
<protein>
    <recommendedName>
        <fullName evidence="3">DRBM domain-containing protein</fullName>
    </recommendedName>
</protein>
<evidence type="ECO:0000259" key="3">
    <source>
        <dbReference type="PROSITE" id="PS50137"/>
    </source>
</evidence>
<dbReference type="OrthoDB" id="6608566at2759"/>
<dbReference type="Pfam" id="PF00035">
    <property type="entry name" value="dsrm"/>
    <property type="match status" value="1"/>
</dbReference>
<dbReference type="KEGG" id="clec:106664664"/>
<dbReference type="GO" id="GO:0005737">
    <property type="term" value="C:cytoplasm"/>
    <property type="evidence" value="ECO:0007669"/>
    <property type="project" value="TreeGrafter"/>
</dbReference>
<dbReference type="PANTHER" id="PTHR46205:SF3">
    <property type="entry name" value="LOQUACIOUS, ISOFORM B"/>
    <property type="match status" value="1"/>
</dbReference>
<keyword evidence="5" id="KW-1185">Reference proteome</keyword>
<name>A0A8I6RJ74_CIMLE</name>
<proteinExistence type="predicted"/>
<dbReference type="GO" id="GO:0035197">
    <property type="term" value="F:siRNA binding"/>
    <property type="evidence" value="ECO:0007669"/>
    <property type="project" value="TreeGrafter"/>
</dbReference>
<dbReference type="GO" id="GO:0003725">
    <property type="term" value="F:double-stranded RNA binding"/>
    <property type="evidence" value="ECO:0007669"/>
    <property type="project" value="TreeGrafter"/>
</dbReference>
<dbReference type="GO" id="GO:0070920">
    <property type="term" value="P:regulation of regulatory ncRNA processing"/>
    <property type="evidence" value="ECO:0007669"/>
    <property type="project" value="TreeGrafter"/>
</dbReference>
<dbReference type="PANTHER" id="PTHR46205">
    <property type="entry name" value="LOQUACIOUS, ISOFORM B"/>
    <property type="match status" value="1"/>
</dbReference>
<reference evidence="4" key="1">
    <citation type="submission" date="2022-01" db="UniProtKB">
        <authorList>
            <consortium name="EnsemblMetazoa"/>
        </authorList>
    </citation>
    <scope>IDENTIFICATION</scope>
</reference>
<dbReference type="GO" id="GO:0030422">
    <property type="term" value="P:siRNA processing"/>
    <property type="evidence" value="ECO:0007669"/>
    <property type="project" value="TreeGrafter"/>
</dbReference>
<dbReference type="PROSITE" id="PS50137">
    <property type="entry name" value="DS_RBD"/>
    <property type="match status" value="1"/>
</dbReference>
<evidence type="ECO:0000313" key="5">
    <source>
        <dbReference type="Proteomes" id="UP000494040"/>
    </source>
</evidence>
<dbReference type="SUPFAM" id="SSF54768">
    <property type="entry name" value="dsRNA-binding domain-like"/>
    <property type="match status" value="2"/>
</dbReference>
<feature type="domain" description="DRBM" evidence="3">
    <location>
        <begin position="245"/>
        <end position="312"/>
    </location>
</feature>
<dbReference type="AlphaFoldDB" id="A0A8I6RJ74"/>
<organism evidence="4 5">
    <name type="scientific">Cimex lectularius</name>
    <name type="common">Bed bug</name>
    <name type="synonym">Acanthia lectularia</name>
    <dbReference type="NCBI Taxonomy" id="79782"/>
    <lineage>
        <taxon>Eukaryota</taxon>
        <taxon>Metazoa</taxon>
        <taxon>Ecdysozoa</taxon>
        <taxon>Arthropoda</taxon>
        <taxon>Hexapoda</taxon>
        <taxon>Insecta</taxon>
        <taxon>Pterygota</taxon>
        <taxon>Neoptera</taxon>
        <taxon>Paraneoptera</taxon>
        <taxon>Hemiptera</taxon>
        <taxon>Heteroptera</taxon>
        <taxon>Panheteroptera</taxon>
        <taxon>Cimicomorpha</taxon>
        <taxon>Cimicidae</taxon>
        <taxon>Cimex</taxon>
    </lineage>
</organism>
<dbReference type="GO" id="GO:0005634">
    <property type="term" value="C:nucleus"/>
    <property type="evidence" value="ECO:0007669"/>
    <property type="project" value="TreeGrafter"/>
</dbReference>
<dbReference type="GO" id="GO:0070578">
    <property type="term" value="C:RISC-loading complex"/>
    <property type="evidence" value="ECO:0007669"/>
    <property type="project" value="TreeGrafter"/>
</dbReference>
<dbReference type="RefSeq" id="XP_014246082.1">
    <property type="nucleotide sequence ID" value="XM_014390596.2"/>
</dbReference>
<evidence type="ECO:0000256" key="1">
    <source>
        <dbReference type="ARBA" id="ARBA00022884"/>
    </source>
</evidence>
<accession>A0A8I6RJ74</accession>
<keyword evidence="1 2" id="KW-0694">RNA-binding</keyword>
<dbReference type="Gene3D" id="3.30.160.20">
    <property type="match status" value="1"/>
</dbReference>